<proteinExistence type="predicted"/>
<dbReference type="AlphaFoldDB" id="T0JTX9"/>
<evidence type="ECO:0000313" key="2">
    <source>
        <dbReference type="Proteomes" id="UP000015520"/>
    </source>
</evidence>
<dbReference type="EMBL" id="AUPZ01000002">
    <property type="protein sequence ID" value="EQB40502.1"/>
    <property type="molecule type" value="Genomic_DNA"/>
</dbReference>
<organism evidence="1 2">
    <name type="scientific">Sulfurimonas hongkongensis</name>
    <dbReference type="NCBI Taxonomy" id="1172190"/>
    <lineage>
        <taxon>Bacteria</taxon>
        <taxon>Pseudomonadati</taxon>
        <taxon>Campylobacterota</taxon>
        <taxon>Epsilonproteobacteria</taxon>
        <taxon>Campylobacterales</taxon>
        <taxon>Sulfurimonadaceae</taxon>
        <taxon>Sulfurimonas</taxon>
    </lineage>
</organism>
<reference evidence="1 2" key="1">
    <citation type="submission" date="2013-07" db="EMBL/GenBank/DDBJ databases">
        <title>Sulfurimonas hongkongensis AST-10 Genome Sequencing.</title>
        <authorList>
            <person name="Cai L."/>
            <person name="Zhang T."/>
        </authorList>
    </citation>
    <scope>NUCLEOTIDE SEQUENCE [LARGE SCALE GENOMIC DNA]</scope>
    <source>
        <strain evidence="1 2">AST-10</strain>
    </source>
</reference>
<evidence type="ECO:0000313" key="1">
    <source>
        <dbReference type="EMBL" id="EQB40502.1"/>
    </source>
</evidence>
<name>T0JTX9_9BACT</name>
<sequence>MRSFILSLFTLFIFNGCFTSSLSLKNENELVLKHDESELILSNEIVSSELLNFKDLYVSRYKLQDKNTRTLFYEVANTNMNFEFNYGGLYTVMYVFDNSQKYESVCEKNNLYLVQIKLKDASYLNVIIQASDSQLYTFTYGFSNEEFLKIANGLIEEENLKIKELKYDAITFNPSDSPASNWSDVIVFFTPLITPYRALNSK</sequence>
<dbReference type="Proteomes" id="UP000015520">
    <property type="component" value="Unassembled WGS sequence"/>
</dbReference>
<dbReference type="RefSeq" id="WP_021286582.1">
    <property type="nucleotide sequence ID" value="NZ_AUPZ01000002.1"/>
</dbReference>
<keyword evidence="2" id="KW-1185">Reference proteome</keyword>
<comment type="caution">
    <text evidence="1">The sequence shown here is derived from an EMBL/GenBank/DDBJ whole genome shotgun (WGS) entry which is preliminary data.</text>
</comment>
<protein>
    <submittedName>
        <fullName evidence="1">Uncharacterized protein</fullName>
    </submittedName>
</protein>
<accession>T0JTX9</accession>
<dbReference type="eggNOG" id="ENOG5030P83">
    <property type="taxonomic scope" value="Bacteria"/>
</dbReference>
<dbReference type="STRING" id="1172190.M947_01505"/>
<gene>
    <name evidence="1" type="ORF">M947_01505</name>
</gene>
<dbReference type="OrthoDB" id="9953605at2"/>
<dbReference type="PATRIC" id="fig|1172190.3.peg.289"/>